<dbReference type="EMBL" id="JH711578">
    <property type="protein sequence ID" value="EIW81493.1"/>
    <property type="molecule type" value="Genomic_DNA"/>
</dbReference>
<evidence type="ECO:0000313" key="1">
    <source>
        <dbReference type="EMBL" id="EIW81493.1"/>
    </source>
</evidence>
<dbReference type="RefSeq" id="XP_007768818.1">
    <property type="nucleotide sequence ID" value="XM_007770628.1"/>
</dbReference>
<proteinExistence type="predicted"/>
<keyword evidence="2" id="KW-1185">Reference proteome</keyword>
<dbReference type="SUPFAM" id="SSF52047">
    <property type="entry name" value="RNI-like"/>
    <property type="match status" value="1"/>
</dbReference>
<organism evidence="1 2">
    <name type="scientific">Coniophora puteana (strain RWD-64-598)</name>
    <name type="common">Brown rot fungus</name>
    <dbReference type="NCBI Taxonomy" id="741705"/>
    <lineage>
        <taxon>Eukaryota</taxon>
        <taxon>Fungi</taxon>
        <taxon>Dikarya</taxon>
        <taxon>Basidiomycota</taxon>
        <taxon>Agaricomycotina</taxon>
        <taxon>Agaricomycetes</taxon>
        <taxon>Agaricomycetidae</taxon>
        <taxon>Boletales</taxon>
        <taxon>Coniophorineae</taxon>
        <taxon>Coniophoraceae</taxon>
        <taxon>Coniophora</taxon>
    </lineage>
</organism>
<dbReference type="Proteomes" id="UP000053558">
    <property type="component" value="Unassembled WGS sequence"/>
</dbReference>
<dbReference type="KEGG" id="cput:CONPUDRAFT_165618"/>
<sequence>MGLPEKLDLSSEACDALCRCPVPILFRKLRSLQLALCDIAQSQLIGAILLGPQLRYLKVRDMSPLQDVLLRGAPKLAMACPLIKTIECPDSNFPYKRTRSEPPLATSATICSLKHLVSVNCGLVDEYMLTHLRRLPSLWSLT</sequence>
<accession>A0A5M3MQP4</accession>
<reference evidence="2" key="1">
    <citation type="journal article" date="2012" name="Science">
        <title>The Paleozoic origin of enzymatic lignin decomposition reconstructed from 31 fungal genomes.</title>
        <authorList>
            <person name="Floudas D."/>
            <person name="Binder M."/>
            <person name="Riley R."/>
            <person name="Barry K."/>
            <person name="Blanchette R.A."/>
            <person name="Henrissat B."/>
            <person name="Martinez A.T."/>
            <person name="Otillar R."/>
            <person name="Spatafora J.W."/>
            <person name="Yadav J.S."/>
            <person name="Aerts A."/>
            <person name="Benoit I."/>
            <person name="Boyd A."/>
            <person name="Carlson A."/>
            <person name="Copeland A."/>
            <person name="Coutinho P.M."/>
            <person name="de Vries R.P."/>
            <person name="Ferreira P."/>
            <person name="Findley K."/>
            <person name="Foster B."/>
            <person name="Gaskell J."/>
            <person name="Glotzer D."/>
            <person name="Gorecki P."/>
            <person name="Heitman J."/>
            <person name="Hesse C."/>
            <person name="Hori C."/>
            <person name="Igarashi K."/>
            <person name="Jurgens J.A."/>
            <person name="Kallen N."/>
            <person name="Kersten P."/>
            <person name="Kohler A."/>
            <person name="Kuees U."/>
            <person name="Kumar T.K.A."/>
            <person name="Kuo A."/>
            <person name="LaButti K."/>
            <person name="Larrondo L.F."/>
            <person name="Lindquist E."/>
            <person name="Ling A."/>
            <person name="Lombard V."/>
            <person name="Lucas S."/>
            <person name="Lundell T."/>
            <person name="Martin R."/>
            <person name="McLaughlin D.J."/>
            <person name="Morgenstern I."/>
            <person name="Morin E."/>
            <person name="Murat C."/>
            <person name="Nagy L.G."/>
            <person name="Nolan M."/>
            <person name="Ohm R.A."/>
            <person name="Patyshakuliyeva A."/>
            <person name="Rokas A."/>
            <person name="Ruiz-Duenas F.J."/>
            <person name="Sabat G."/>
            <person name="Salamov A."/>
            <person name="Samejima M."/>
            <person name="Schmutz J."/>
            <person name="Slot J.C."/>
            <person name="St John F."/>
            <person name="Stenlid J."/>
            <person name="Sun H."/>
            <person name="Sun S."/>
            <person name="Syed K."/>
            <person name="Tsang A."/>
            <person name="Wiebenga A."/>
            <person name="Young D."/>
            <person name="Pisabarro A."/>
            <person name="Eastwood D.C."/>
            <person name="Martin F."/>
            <person name="Cullen D."/>
            <person name="Grigoriev I.V."/>
            <person name="Hibbett D.S."/>
        </authorList>
    </citation>
    <scope>NUCLEOTIDE SEQUENCE [LARGE SCALE GENOMIC DNA]</scope>
    <source>
        <strain evidence="2">RWD-64-598 SS2</strain>
    </source>
</reference>
<evidence type="ECO:0008006" key="3">
    <source>
        <dbReference type="Google" id="ProtNLM"/>
    </source>
</evidence>
<name>A0A5M3MQP4_CONPW</name>
<feature type="non-terminal residue" evidence="1">
    <location>
        <position position="142"/>
    </location>
</feature>
<dbReference type="AlphaFoldDB" id="A0A5M3MQP4"/>
<evidence type="ECO:0000313" key="2">
    <source>
        <dbReference type="Proteomes" id="UP000053558"/>
    </source>
</evidence>
<comment type="caution">
    <text evidence="1">The sequence shown here is derived from an EMBL/GenBank/DDBJ whole genome shotgun (WGS) entry which is preliminary data.</text>
</comment>
<gene>
    <name evidence="1" type="ORF">CONPUDRAFT_165618</name>
</gene>
<dbReference type="GeneID" id="19205347"/>
<protein>
    <recommendedName>
        <fullName evidence="3">F-box domain-containing protein</fullName>
    </recommendedName>
</protein>